<dbReference type="RefSeq" id="WP_242960859.1">
    <property type="nucleotide sequence ID" value="NZ_BAABFM010000013.1"/>
</dbReference>
<evidence type="ECO:0000259" key="4">
    <source>
        <dbReference type="Pfam" id="PF01613"/>
    </source>
</evidence>
<dbReference type="GO" id="GO:0016646">
    <property type="term" value="F:oxidoreductase activity, acting on the CH-NH group of donors, NAD or NADP as acceptor"/>
    <property type="evidence" value="ECO:0007669"/>
    <property type="project" value="UniProtKB-ARBA"/>
</dbReference>
<evidence type="ECO:0000313" key="5">
    <source>
        <dbReference type="EMBL" id="SFO00088.1"/>
    </source>
</evidence>
<feature type="domain" description="Flavin reductase like" evidence="4">
    <location>
        <begin position="28"/>
        <end position="168"/>
    </location>
</feature>
<dbReference type="InterPro" id="IPR052174">
    <property type="entry name" value="Flavoredoxin"/>
</dbReference>
<comment type="cofactor">
    <cofactor evidence="1">
        <name>FMN</name>
        <dbReference type="ChEBI" id="CHEBI:58210"/>
    </cofactor>
</comment>
<sequence>MKKEYSAIPESMRTMETYGFSWMDFVTAIPSPLFVVTSYKSNGKPNACLQSWACFTGNPGGFYAILSSVNKSGHMYQSIKEKGDAVLNFPSADIYDKCIATIANNGFDNDEITLSGLTAEQATGINAPRIKECFLNLECRYLWEREIKDGDTQVLMCLEVVNVCADEIHLDEIIQGRYGEKGYLYNIHYPINPENFAGKSRDWIATLEKLKDMGEY</sequence>
<evidence type="ECO:0000256" key="1">
    <source>
        <dbReference type="ARBA" id="ARBA00001917"/>
    </source>
</evidence>
<name>A0A1I5DLN2_9FIRM</name>
<dbReference type="AlphaFoldDB" id="A0A1I5DLN2"/>
<dbReference type="Pfam" id="PF01613">
    <property type="entry name" value="Flavin_Reduct"/>
    <property type="match status" value="1"/>
</dbReference>
<evidence type="ECO:0000256" key="3">
    <source>
        <dbReference type="ARBA" id="ARBA00038054"/>
    </source>
</evidence>
<dbReference type="STRING" id="1527.SAMN04489757_10676"/>
<protein>
    <submittedName>
        <fullName evidence="5">NADH-FMN oxidoreductase RutF, flavin reductase (DIM6/NTAB) family</fullName>
    </submittedName>
</protein>
<keyword evidence="2" id="KW-0285">Flavoprotein</keyword>
<evidence type="ECO:0000256" key="2">
    <source>
        <dbReference type="ARBA" id="ARBA00022630"/>
    </source>
</evidence>
<comment type="similarity">
    <text evidence="3">Belongs to the flavoredoxin family.</text>
</comment>
<keyword evidence="6" id="KW-1185">Reference proteome</keyword>
<proteinExistence type="inferred from homology"/>
<dbReference type="EMBL" id="FOWD01000006">
    <property type="protein sequence ID" value="SFO00088.1"/>
    <property type="molecule type" value="Genomic_DNA"/>
</dbReference>
<organism evidence="5 6">
    <name type="scientific">Anaerocolumna aminovalerica</name>
    <dbReference type="NCBI Taxonomy" id="1527"/>
    <lineage>
        <taxon>Bacteria</taxon>
        <taxon>Bacillati</taxon>
        <taxon>Bacillota</taxon>
        <taxon>Clostridia</taxon>
        <taxon>Lachnospirales</taxon>
        <taxon>Lachnospiraceae</taxon>
        <taxon>Anaerocolumna</taxon>
    </lineage>
</organism>
<evidence type="ECO:0000313" key="6">
    <source>
        <dbReference type="Proteomes" id="UP000198806"/>
    </source>
</evidence>
<dbReference type="PANTHER" id="PTHR43567">
    <property type="entry name" value="FLAVOREDOXIN-RELATED-RELATED"/>
    <property type="match status" value="1"/>
</dbReference>
<dbReference type="PANTHER" id="PTHR43567:SF1">
    <property type="entry name" value="FLAVOREDOXIN"/>
    <property type="match status" value="1"/>
</dbReference>
<dbReference type="SUPFAM" id="SSF50475">
    <property type="entry name" value="FMN-binding split barrel"/>
    <property type="match status" value="1"/>
</dbReference>
<dbReference type="GO" id="GO:0010181">
    <property type="term" value="F:FMN binding"/>
    <property type="evidence" value="ECO:0007669"/>
    <property type="project" value="InterPro"/>
</dbReference>
<dbReference type="Gene3D" id="2.30.110.10">
    <property type="entry name" value="Electron Transport, Fmn-binding Protein, Chain A"/>
    <property type="match status" value="1"/>
</dbReference>
<dbReference type="Proteomes" id="UP000198806">
    <property type="component" value="Unassembled WGS sequence"/>
</dbReference>
<gene>
    <name evidence="5" type="ORF">SAMN04489757_10676</name>
</gene>
<reference evidence="5 6" key="1">
    <citation type="submission" date="2016-10" db="EMBL/GenBank/DDBJ databases">
        <authorList>
            <person name="de Groot N.N."/>
        </authorList>
    </citation>
    <scope>NUCLEOTIDE SEQUENCE [LARGE SCALE GENOMIC DNA]</scope>
    <source>
        <strain evidence="5 6">DSM 1283</strain>
    </source>
</reference>
<accession>A0A1I5DLN2</accession>
<dbReference type="InterPro" id="IPR012349">
    <property type="entry name" value="Split_barrel_FMN-bd"/>
</dbReference>
<dbReference type="InterPro" id="IPR002563">
    <property type="entry name" value="Flavin_Rdtase-like_dom"/>
</dbReference>